<dbReference type="AlphaFoldDB" id="A0A2H0XWH4"/>
<comment type="caution">
    <text evidence="3">The sequence shown here is derived from an EMBL/GenBank/DDBJ whole genome shotgun (WGS) entry which is preliminary data.</text>
</comment>
<dbReference type="EMBL" id="PEYM01000092">
    <property type="protein sequence ID" value="PIS29287.1"/>
    <property type="molecule type" value="Genomic_DNA"/>
</dbReference>
<sequence length="301" mass="32428">MPNRAELQPRNRVEQWKTRLAYTIMGQRATALLHNLADKLNPDNSLSVTAGPSAPLLSWQIRPRQVITEPTNPLLNQADESPSTELPTVSAGPPKPVASKTLTKQQATRNNKLRNILAITIAAVGAVGTGFFGCVLAFQYQTCLLFRIFGYSLFSHVDYALFIPLTIITNTLAVLLPTIGLLYLTLRGRTNQAEAPFALPEALPAPQEPNEPTPPAEQTKEAPPLPALPEEPEDMPAPQEPNSATGAKGAEDDSTSAVPKGIFIGNQGQYKATEKLGHGGQGDVFKGINIKTNEIVVIKTL</sequence>
<feature type="transmembrane region" description="Helical" evidence="2">
    <location>
        <begin position="116"/>
        <end position="139"/>
    </location>
</feature>
<accession>A0A2H0XWH4</accession>
<feature type="compositionally biased region" description="Polar residues" evidence="1">
    <location>
        <begin position="73"/>
        <end position="87"/>
    </location>
</feature>
<evidence type="ECO:0000256" key="2">
    <source>
        <dbReference type="SAM" id="Phobius"/>
    </source>
</evidence>
<gene>
    <name evidence="3" type="ORF">COT42_05850</name>
</gene>
<evidence type="ECO:0000313" key="4">
    <source>
        <dbReference type="Proteomes" id="UP000231343"/>
    </source>
</evidence>
<dbReference type="InterPro" id="IPR011009">
    <property type="entry name" value="Kinase-like_dom_sf"/>
</dbReference>
<name>A0A2H0XWH4_UNCSA</name>
<evidence type="ECO:0000256" key="1">
    <source>
        <dbReference type="SAM" id="MobiDB-lite"/>
    </source>
</evidence>
<feature type="region of interest" description="Disordered" evidence="1">
    <location>
        <begin position="202"/>
        <end position="261"/>
    </location>
</feature>
<dbReference type="Gene3D" id="3.30.200.20">
    <property type="entry name" value="Phosphorylase Kinase, domain 1"/>
    <property type="match status" value="1"/>
</dbReference>
<evidence type="ECO:0000313" key="3">
    <source>
        <dbReference type="EMBL" id="PIS29287.1"/>
    </source>
</evidence>
<protein>
    <recommendedName>
        <fullName evidence="5">Protein kinase domain-containing protein</fullName>
    </recommendedName>
</protein>
<keyword evidence="2" id="KW-1133">Transmembrane helix</keyword>
<reference evidence="3 4" key="1">
    <citation type="submission" date="2017-09" db="EMBL/GenBank/DDBJ databases">
        <title>Depth-based differentiation of microbial function through sediment-hosted aquifers and enrichment of novel symbionts in the deep terrestrial subsurface.</title>
        <authorList>
            <person name="Probst A.J."/>
            <person name="Ladd B."/>
            <person name="Jarett J.K."/>
            <person name="Geller-Mcgrath D.E."/>
            <person name="Sieber C.M."/>
            <person name="Emerson J.B."/>
            <person name="Anantharaman K."/>
            <person name="Thomas B.C."/>
            <person name="Malmstrom R."/>
            <person name="Stieglmeier M."/>
            <person name="Klingl A."/>
            <person name="Woyke T."/>
            <person name="Ryan C.M."/>
            <person name="Banfield J.F."/>
        </authorList>
    </citation>
    <scope>NUCLEOTIDE SEQUENCE [LARGE SCALE GENOMIC DNA]</scope>
    <source>
        <strain evidence="3">CG08_land_8_20_14_0_20_45_16</strain>
    </source>
</reference>
<feature type="non-terminal residue" evidence="3">
    <location>
        <position position="301"/>
    </location>
</feature>
<dbReference type="SUPFAM" id="SSF56112">
    <property type="entry name" value="Protein kinase-like (PK-like)"/>
    <property type="match status" value="1"/>
</dbReference>
<keyword evidence="2" id="KW-0472">Membrane</keyword>
<proteinExistence type="predicted"/>
<evidence type="ECO:0008006" key="5">
    <source>
        <dbReference type="Google" id="ProtNLM"/>
    </source>
</evidence>
<feature type="compositionally biased region" description="Pro residues" evidence="1">
    <location>
        <begin position="206"/>
        <end position="215"/>
    </location>
</feature>
<feature type="transmembrane region" description="Helical" evidence="2">
    <location>
        <begin position="159"/>
        <end position="184"/>
    </location>
</feature>
<dbReference type="Proteomes" id="UP000231343">
    <property type="component" value="Unassembled WGS sequence"/>
</dbReference>
<organism evidence="3 4">
    <name type="scientific">Candidatus Saganbacteria bacterium CG08_land_8_20_14_0_20_45_16</name>
    <dbReference type="NCBI Taxonomy" id="2014293"/>
    <lineage>
        <taxon>Bacteria</taxon>
        <taxon>Bacillati</taxon>
        <taxon>Saganbacteria</taxon>
    </lineage>
</organism>
<feature type="region of interest" description="Disordered" evidence="1">
    <location>
        <begin position="73"/>
        <end position="104"/>
    </location>
</feature>
<keyword evidence="2" id="KW-0812">Transmembrane</keyword>